<evidence type="ECO:0000313" key="15">
    <source>
        <dbReference type="Proteomes" id="UP000184404"/>
    </source>
</evidence>
<dbReference type="Gene3D" id="3.40.120.10">
    <property type="entry name" value="Alpha-D-Glucose-1,6-Bisphosphate, subunit A, domain 3"/>
    <property type="match status" value="3"/>
</dbReference>
<dbReference type="GO" id="GO:0006048">
    <property type="term" value="P:UDP-N-acetylglucosamine biosynthetic process"/>
    <property type="evidence" value="ECO:0007669"/>
    <property type="project" value="TreeGrafter"/>
</dbReference>
<proteinExistence type="inferred from homology"/>
<dbReference type="PRINTS" id="PR00509">
    <property type="entry name" value="PGMPMM"/>
</dbReference>
<keyword evidence="5 7" id="KW-0413">Isomerase</keyword>
<evidence type="ECO:0000259" key="12">
    <source>
        <dbReference type="Pfam" id="PF02879"/>
    </source>
</evidence>
<comment type="PTM">
    <text evidence="7">Activated by phosphorylation.</text>
</comment>
<dbReference type="Pfam" id="PF02880">
    <property type="entry name" value="PGM_PMM_III"/>
    <property type="match status" value="1"/>
</dbReference>
<feature type="active site" description="Phosphoserine intermediate" evidence="7">
    <location>
        <position position="103"/>
    </location>
</feature>
<evidence type="ECO:0000259" key="13">
    <source>
        <dbReference type="Pfam" id="PF02880"/>
    </source>
</evidence>
<feature type="binding site" evidence="7">
    <location>
        <position position="247"/>
    </location>
    <ligand>
        <name>Mg(2+)</name>
        <dbReference type="ChEBI" id="CHEBI:18420"/>
    </ligand>
</feature>
<dbReference type="PROSITE" id="PS00710">
    <property type="entry name" value="PGM_PMM"/>
    <property type="match status" value="1"/>
</dbReference>
<dbReference type="FunFam" id="3.40.120.10:FF:000001">
    <property type="entry name" value="Phosphoglucosamine mutase"/>
    <property type="match status" value="1"/>
</dbReference>
<dbReference type="GO" id="GO:0000287">
    <property type="term" value="F:magnesium ion binding"/>
    <property type="evidence" value="ECO:0007669"/>
    <property type="project" value="UniProtKB-UniRule"/>
</dbReference>
<dbReference type="CDD" id="cd05802">
    <property type="entry name" value="GlmM"/>
    <property type="match status" value="1"/>
</dbReference>
<comment type="similarity">
    <text evidence="1 7 8">Belongs to the phosphohexose mutase family.</text>
</comment>
<comment type="cofactor">
    <cofactor evidence="7">
        <name>Mg(2+)</name>
        <dbReference type="ChEBI" id="CHEBI:18420"/>
    </cofactor>
    <text evidence="7">Binds 1 Mg(2+) ion per subunit.</text>
</comment>
<dbReference type="SUPFAM" id="SSF53738">
    <property type="entry name" value="Phosphoglucomutase, first 3 domains"/>
    <property type="match status" value="3"/>
</dbReference>
<feature type="domain" description="Alpha-D-phosphohexomutase C-terminal" evidence="10">
    <location>
        <begin position="378"/>
        <end position="444"/>
    </location>
</feature>
<dbReference type="InterPro" id="IPR036900">
    <property type="entry name" value="A-D-PHexomutase_C_sf"/>
</dbReference>
<dbReference type="AlphaFoldDB" id="A0A1M4ZY72"/>
<evidence type="ECO:0000313" key="14">
    <source>
        <dbReference type="EMBL" id="SHF23000.1"/>
    </source>
</evidence>
<dbReference type="SUPFAM" id="SSF55957">
    <property type="entry name" value="Phosphoglucomutase, C-terminal domain"/>
    <property type="match status" value="1"/>
</dbReference>
<keyword evidence="15" id="KW-1185">Reference proteome</keyword>
<dbReference type="Pfam" id="PF00408">
    <property type="entry name" value="PGM_PMM_IV"/>
    <property type="match status" value="1"/>
</dbReference>
<feature type="binding site" description="via phosphate group" evidence="7">
    <location>
        <position position="103"/>
    </location>
    <ligand>
        <name>Mg(2+)</name>
        <dbReference type="ChEBI" id="CHEBI:18420"/>
    </ligand>
</feature>
<dbReference type="NCBIfam" id="NF008139">
    <property type="entry name" value="PRK10887.1"/>
    <property type="match status" value="1"/>
</dbReference>
<evidence type="ECO:0000256" key="9">
    <source>
        <dbReference type="RuleBase" id="RU004327"/>
    </source>
</evidence>
<dbReference type="Pfam" id="PF02879">
    <property type="entry name" value="PGM_PMM_II"/>
    <property type="match status" value="1"/>
</dbReference>
<comment type="function">
    <text evidence="7 9">Catalyzes the conversion of glucosamine-6-phosphate to glucosamine-1-phosphate.</text>
</comment>
<dbReference type="InterPro" id="IPR006352">
    <property type="entry name" value="GlmM_bact"/>
</dbReference>
<evidence type="ECO:0000256" key="7">
    <source>
        <dbReference type="HAMAP-Rule" id="MF_01554"/>
    </source>
</evidence>
<gene>
    <name evidence="7" type="primary">glmM</name>
    <name evidence="14" type="ORF">SAMN02745190_02163</name>
</gene>
<dbReference type="InterPro" id="IPR005845">
    <property type="entry name" value="A-D-PHexomutase_a/b/a-II"/>
</dbReference>
<evidence type="ECO:0000256" key="5">
    <source>
        <dbReference type="ARBA" id="ARBA00023235"/>
    </source>
</evidence>
<dbReference type="EMBL" id="FQUG01000009">
    <property type="protein sequence ID" value="SHF23000.1"/>
    <property type="molecule type" value="Genomic_DNA"/>
</dbReference>
<dbReference type="FunFam" id="3.30.310.50:FF:000001">
    <property type="entry name" value="Phosphoglucosamine mutase"/>
    <property type="match status" value="1"/>
</dbReference>
<dbReference type="GO" id="GO:0005829">
    <property type="term" value="C:cytosol"/>
    <property type="evidence" value="ECO:0007669"/>
    <property type="project" value="TreeGrafter"/>
</dbReference>
<dbReference type="STRING" id="1123243.SAMN02745190_02163"/>
<keyword evidence="2 7" id="KW-0597">Phosphoprotein</keyword>
<name>A0A1M4ZY72_9FIRM</name>
<dbReference type="Gene3D" id="3.30.310.50">
    <property type="entry name" value="Alpha-D-phosphohexomutase, C-terminal domain"/>
    <property type="match status" value="1"/>
</dbReference>
<evidence type="ECO:0000256" key="2">
    <source>
        <dbReference type="ARBA" id="ARBA00022553"/>
    </source>
</evidence>
<protein>
    <recommendedName>
        <fullName evidence="7 9">Phosphoglucosamine mutase</fullName>
        <ecNumber evidence="7 9">5.4.2.10</ecNumber>
    </recommendedName>
</protein>
<evidence type="ECO:0000256" key="1">
    <source>
        <dbReference type="ARBA" id="ARBA00010231"/>
    </source>
</evidence>
<feature type="domain" description="Alpha-D-phosphohexomutase alpha/beta/alpha" evidence="11">
    <location>
        <begin position="3"/>
        <end position="138"/>
    </location>
</feature>
<dbReference type="GO" id="GO:0008966">
    <property type="term" value="F:phosphoglucosamine mutase activity"/>
    <property type="evidence" value="ECO:0007669"/>
    <property type="project" value="UniProtKB-UniRule"/>
</dbReference>
<feature type="binding site" evidence="7">
    <location>
        <position position="249"/>
    </location>
    <ligand>
        <name>Mg(2+)</name>
        <dbReference type="ChEBI" id="CHEBI:18420"/>
    </ligand>
</feature>
<dbReference type="InterPro" id="IPR005843">
    <property type="entry name" value="A-D-PHexomutase_C"/>
</dbReference>
<evidence type="ECO:0000256" key="6">
    <source>
        <dbReference type="ARBA" id="ARBA00050364"/>
    </source>
</evidence>
<dbReference type="Proteomes" id="UP000184404">
    <property type="component" value="Unassembled WGS sequence"/>
</dbReference>
<feature type="binding site" evidence="7">
    <location>
        <position position="245"/>
    </location>
    <ligand>
        <name>Mg(2+)</name>
        <dbReference type="ChEBI" id="CHEBI:18420"/>
    </ligand>
</feature>
<dbReference type="InterPro" id="IPR016055">
    <property type="entry name" value="A-D-PHexomutase_a/b/a-I/II/III"/>
</dbReference>
<dbReference type="InterPro" id="IPR005844">
    <property type="entry name" value="A-D-PHexomutase_a/b/a-I"/>
</dbReference>
<dbReference type="GO" id="GO:0004615">
    <property type="term" value="F:phosphomannomutase activity"/>
    <property type="evidence" value="ECO:0007669"/>
    <property type="project" value="TreeGrafter"/>
</dbReference>
<dbReference type="OrthoDB" id="9806956at2"/>
<keyword evidence="3 7" id="KW-0479">Metal-binding</keyword>
<dbReference type="Pfam" id="PF02878">
    <property type="entry name" value="PGM_PMM_I"/>
    <property type="match status" value="1"/>
</dbReference>
<evidence type="ECO:0000256" key="8">
    <source>
        <dbReference type="RuleBase" id="RU004326"/>
    </source>
</evidence>
<organism evidence="14 15">
    <name type="scientific">Schwartzia succinivorans DSM 10502</name>
    <dbReference type="NCBI Taxonomy" id="1123243"/>
    <lineage>
        <taxon>Bacteria</taxon>
        <taxon>Bacillati</taxon>
        <taxon>Bacillota</taxon>
        <taxon>Negativicutes</taxon>
        <taxon>Selenomonadales</taxon>
        <taxon>Selenomonadaceae</taxon>
        <taxon>Schwartzia</taxon>
    </lineage>
</organism>
<dbReference type="GO" id="GO:0005975">
    <property type="term" value="P:carbohydrate metabolic process"/>
    <property type="evidence" value="ECO:0007669"/>
    <property type="project" value="InterPro"/>
</dbReference>
<accession>A0A1M4ZY72</accession>
<dbReference type="FunFam" id="3.40.120.10:FF:000003">
    <property type="entry name" value="Phosphoglucosamine mutase"/>
    <property type="match status" value="1"/>
</dbReference>
<dbReference type="InterPro" id="IPR016066">
    <property type="entry name" value="A-D-PHexomutase_CS"/>
</dbReference>
<feature type="domain" description="Alpha-D-phosphohexomutase alpha/beta/alpha" evidence="13">
    <location>
        <begin position="262"/>
        <end position="370"/>
    </location>
</feature>
<dbReference type="EC" id="5.4.2.10" evidence="7 9"/>
<reference evidence="14 15" key="1">
    <citation type="submission" date="2016-11" db="EMBL/GenBank/DDBJ databases">
        <authorList>
            <person name="Jaros S."/>
            <person name="Januszkiewicz K."/>
            <person name="Wedrychowicz H."/>
        </authorList>
    </citation>
    <scope>NUCLEOTIDE SEQUENCE [LARGE SCALE GENOMIC DNA]</scope>
    <source>
        <strain evidence="14 15">DSM 10502</strain>
    </source>
</reference>
<comment type="catalytic activity">
    <reaction evidence="6 7 9">
        <text>alpha-D-glucosamine 1-phosphate = D-glucosamine 6-phosphate</text>
        <dbReference type="Rhea" id="RHEA:23424"/>
        <dbReference type="ChEBI" id="CHEBI:58516"/>
        <dbReference type="ChEBI" id="CHEBI:58725"/>
        <dbReference type="EC" id="5.4.2.10"/>
    </reaction>
</comment>
<evidence type="ECO:0000256" key="4">
    <source>
        <dbReference type="ARBA" id="ARBA00022842"/>
    </source>
</evidence>
<dbReference type="NCBIfam" id="TIGR01455">
    <property type="entry name" value="glmM"/>
    <property type="match status" value="1"/>
</dbReference>
<evidence type="ECO:0000259" key="11">
    <source>
        <dbReference type="Pfam" id="PF02878"/>
    </source>
</evidence>
<sequence length="452" mass="48618">MSRLFGTDGVRGEANLELTPELAYRLGRAATLYFSEKSEDDKQPSIIIGRDTRISGTMFESALSAGITSAGGRAIVAGIVPTPAIAYFAKSMNMKAGIVVSASHNPYYDNGIKFFGGDGYKLPDAVEDEIESIVRHIEMHDDLYRPSCGNIGTVEFRHDLVKHYMEYVLSTTDVKLDGMKVVLDCANGAAYEVMPAVLRRLGADLTVIHAAPYGTNINDNCGSTHLESLKEAVLEYKADLGIAHDGDADRCLCVDEKGDVIDGDHILVMCGLDRMKQGKLANNTIVTTVMANIGFHQAVKAAGGKVEVTKVGDRYVLENMLENGHCLGGEQSGHIIFSDFATTGDGLITALQVLSAVKRSGKKASVLNGMMTSYPQVLINVTVGTKEGWEENTAITKAIDEGNQALGERGRILVRPSGTEPLIRVMAEGPDEDELNTICNKIADVVKSELGK</sequence>
<keyword evidence="4 7" id="KW-0460">Magnesium</keyword>
<dbReference type="PANTHER" id="PTHR42946:SF1">
    <property type="entry name" value="PHOSPHOGLUCOMUTASE (ALPHA-D-GLUCOSE-1,6-BISPHOSPHATE-DEPENDENT)"/>
    <property type="match status" value="1"/>
</dbReference>
<dbReference type="InterPro" id="IPR005846">
    <property type="entry name" value="A-D-PHexomutase_a/b/a-III"/>
</dbReference>
<evidence type="ECO:0000256" key="3">
    <source>
        <dbReference type="ARBA" id="ARBA00022723"/>
    </source>
</evidence>
<feature type="domain" description="Alpha-D-phosphohexomutase alpha/beta/alpha" evidence="12">
    <location>
        <begin position="163"/>
        <end position="258"/>
    </location>
</feature>
<evidence type="ECO:0000259" key="10">
    <source>
        <dbReference type="Pfam" id="PF00408"/>
    </source>
</evidence>
<dbReference type="PANTHER" id="PTHR42946">
    <property type="entry name" value="PHOSPHOHEXOSE MUTASE"/>
    <property type="match status" value="1"/>
</dbReference>
<feature type="modified residue" description="Phosphoserine" evidence="7">
    <location>
        <position position="103"/>
    </location>
</feature>
<dbReference type="InterPro" id="IPR050060">
    <property type="entry name" value="Phosphoglucosamine_mutase"/>
</dbReference>
<dbReference type="HAMAP" id="MF_01554_B">
    <property type="entry name" value="GlmM_B"/>
    <property type="match status" value="1"/>
</dbReference>
<dbReference type="GO" id="GO:0009252">
    <property type="term" value="P:peptidoglycan biosynthetic process"/>
    <property type="evidence" value="ECO:0007669"/>
    <property type="project" value="TreeGrafter"/>
</dbReference>
<dbReference type="InterPro" id="IPR005841">
    <property type="entry name" value="Alpha-D-phosphohexomutase_SF"/>
</dbReference>
<dbReference type="RefSeq" id="WP_072936271.1">
    <property type="nucleotide sequence ID" value="NZ_FQUG01000009.1"/>
</dbReference>